<evidence type="ECO:0000259" key="9">
    <source>
        <dbReference type="Pfam" id="PF07715"/>
    </source>
</evidence>
<keyword evidence="5 7" id="KW-0472">Membrane</keyword>
<dbReference type="SUPFAM" id="SSF56935">
    <property type="entry name" value="Porins"/>
    <property type="match status" value="1"/>
</dbReference>
<evidence type="ECO:0000256" key="4">
    <source>
        <dbReference type="ARBA" id="ARBA00022692"/>
    </source>
</evidence>
<dbReference type="Gene3D" id="2.170.130.10">
    <property type="entry name" value="TonB-dependent receptor, plug domain"/>
    <property type="match status" value="1"/>
</dbReference>
<evidence type="ECO:0000313" key="11">
    <source>
        <dbReference type="Proteomes" id="UP000076630"/>
    </source>
</evidence>
<dbReference type="RefSeq" id="WP_052243500.1">
    <property type="nucleotide sequence ID" value="NZ_JWJO01000006.1"/>
</dbReference>
<evidence type="ECO:0000256" key="2">
    <source>
        <dbReference type="ARBA" id="ARBA00022448"/>
    </source>
</evidence>
<accession>A0A161UAM7</accession>
<dbReference type="AlphaFoldDB" id="A0A161UAM7"/>
<dbReference type="InterPro" id="IPR037066">
    <property type="entry name" value="Plug_dom_sf"/>
</dbReference>
<dbReference type="OrthoDB" id="9768177at2"/>
<evidence type="ECO:0000256" key="3">
    <source>
        <dbReference type="ARBA" id="ARBA00022452"/>
    </source>
</evidence>
<feature type="chain" id="PRO_5007828065" description="TonB-dependent receptor plug domain-containing protein" evidence="8">
    <location>
        <begin position="23"/>
        <end position="1058"/>
    </location>
</feature>
<name>A0A161UAM7_9FLAO</name>
<keyword evidence="11" id="KW-1185">Reference proteome</keyword>
<proteinExistence type="inferred from homology"/>
<keyword evidence="6 7" id="KW-0998">Cell outer membrane</keyword>
<feature type="signal peptide" evidence="8">
    <location>
        <begin position="1"/>
        <end position="22"/>
    </location>
</feature>
<dbReference type="Pfam" id="PF13715">
    <property type="entry name" value="CarbopepD_reg_2"/>
    <property type="match status" value="1"/>
</dbReference>
<organism evidence="10 11">
    <name type="scientific">Myroides marinus</name>
    <dbReference type="NCBI Taxonomy" id="703342"/>
    <lineage>
        <taxon>Bacteria</taxon>
        <taxon>Pseudomonadati</taxon>
        <taxon>Bacteroidota</taxon>
        <taxon>Flavobacteriia</taxon>
        <taxon>Flavobacteriales</taxon>
        <taxon>Flavobacteriaceae</taxon>
        <taxon>Myroides</taxon>
    </lineage>
</organism>
<sequence>MKLNYKWIVAAGIMLLSQNISAQQKALKGVVTEGGLPLPGVTVMIKGTDKGTQTDLNGNYTLNVQKGDVLVYSFVGMQEVTHKVGDAQVHNVTMSGDSGSELDTIVVTAYGTQTKSSIAGSIAEVKAEDIETISSQNVVQGMVGKVAGVQIVNSNGMPGEAPTVRFRGVGSISASSAPLYVVDGVPFSGDVSSISNNDIETVSFLKDASAAALYGNRGANGVIIITTKRGKKGETKITFDSKVGFSERAVPEYDIIKSPGQFYEGWFSALRNTYMFNDPKKILTKEQAGQAALNNYIDGKTWGVGYNVYNMSSKDLIDPTTGKLNPNAKLMYQEDWNDYLYSNGLFTQTHMNISGGSDKTNYLFSIGYDDTEGYVVGNNFQRITSKVVIDSQVKDFLKVGANLNYSHANSKYTSGWDGGTAFSNPFYWSRIIAPIYPVHYYDQQGNIVRDADGNAIFDDALGTYNGGVKRPYGNNMNPVATNKYDYRRSLTDNVFGTAYLEAQIIEGLKFKYTVTGDLRNSLNRTMYTPLLGDGASDNGRVTKTMTRNIAITNQQLLTYNKWFGNHSIDVLLGHESFNREFDNMYIYKGNMLFPDSPHLGHAAVIKSATGANRMYAVEGYFSRLLYGFNNKYFVNASIRRDASSKFDPSNKWGTFYGVGAAWNISKENFMKDITWIDMLKLKASYGEQGNDNLLDQNGYELVNPYQDRWEVISTFDADAPMSIERVYKANRDITWETNINSNIGFEGSFFGGRLNIDAEYFQRKVVDMLFFRPVSAIEGTDVLPYNIGDMKNTGFELTVSGDIVRTSDFRIGLNANFTHYKNKILKLPNNGLPNNRMDSGTLRREEGKDMYNLFIKEFVGVNAENGNAQFVRIDPKTGERSIVEDWNLATQQEIGKSMLPKAYGGFGLDLAYKGFDLGLNFAYQFGGYGFDNTYQSMFAPTLGQNLHKDFFDTWTPDNTTASKPRVAVDNPLKPYSTSTLTLTKTDYLSLQNITLGYTFSNKVSKVIGLDRLKIYANVDNVALWSKRKGYDPRMSLIGGTDYKYSVLRTFAFGVNLQF</sequence>
<dbReference type="Pfam" id="PF07715">
    <property type="entry name" value="Plug"/>
    <property type="match status" value="1"/>
</dbReference>
<dbReference type="EMBL" id="LQNU01000039">
    <property type="protein sequence ID" value="KZE83357.1"/>
    <property type="molecule type" value="Genomic_DNA"/>
</dbReference>
<evidence type="ECO:0000256" key="8">
    <source>
        <dbReference type="SAM" id="SignalP"/>
    </source>
</evidence>
<evidence type="ECO:0000256" key="7">
    <source>
        <dbReference type="PROSITE-ProRule" id="PRU01360"/>
    </source>
</evidence>
<reference evidence="10 11" key="1">
    <citation type="submission" date="2016-01" db="EMBL/GenBank/DDBJ databases">
        <title>Whole genome sequencing of Myroides marinus L41.</title>
        <authorList>
            <person name="Hong K.W."/>
        </authorList>
    </citation>
    <scope>NUCLEOTIDE SEQUENCE [LARGE SCALE GENOMIC DNA]</scope>
    <source>
        <strain evidence="10 11">L41</strain>
    </source>
</reference>
<comment type="caution">
    <text evidence="10">The sequence shown here is derived from an EMBL/GenBank/DDBJ whole genome shotgun (WGS) entry which is preliminary data.</text>
</comment>
<keyword evidence="8" id="KW-0732">Signal</keyword>
<protein>
    <recommendedName>
        <fullName evidence="9">TonB-dependent receptor plug domain-containing protein</fullName>
    </recommendedName>
</protein>
<dbReference type="PROSITE" id="PS52016">
    <property type="entry name" value="TONB_DEPENDENT_REC_3"/>
    <property type="match status" value="1"/>
</dbReference>
<dbReference type="InterPro" id="IPR023996">
    <property type="entry name" value="TonB-dep_OMP_SusC/RagA"/>
</dbReference>
<dbReference type="SUPFAM" id="SSF49464">
    <property type="entry name" value="Carboxypeptidase regulatory domain-like"/>
    <property type="match status" value="1"/>
</dbReference>
<feature type="domain" description="TonB-dependent receptor plug" evidence="9">
    <location>
        <begin position="115"/>
        <end position="222"/>
    </location>
</feature>
<comment type="similarity">
    <text evidence="7">Belongs to the TonB-dependent receptor family.</text>
</comment>
<dbReference type="NCBIfam" id="TIGR04056">
    <property type="entry name" value="OMP_RagA_SusC"/>
    <property type="match status" value="1"/>
</dbReference>
<evidence type="ECO:0000313" key="10">
    <source>
        <dbReference type="EMBL" id="KZE83357.1"/>
    </source>
</evidence>
<evidence type="ECO:0000256" key="6">
    <source>
        <dbReference type="ARBA" id="ARBA00023237"/>
    </source>
</evidence>
<evidence type="ECO:0000256" key="5">
    <source>
        <dbReference type="ARBA" id="ARBA00023136"/>
    </source>
</evidence>
<dbReference type="InterPro" id="IPR036942">
    <property type="entry name" value="Beta-barrel_TonB_sf"/>
</dbReference>
<keyword evidence="4 7" id="KW-0812">Transmembrane</keyword>
<gene>
    <name evidence="10" type="ORF">AV926_00090</name>
</gene>
<dbReference type="InterPro" id="IPR008969">
    <property type="entry name" value="CarboxyPept-like_regulatory"/>
</dbReference>
<keyword evidence="2 7" id="KW-0813">Transport</keyword>
<dbReference type="Proteomes" id="UP000076630">
    <property type="component" value="Unassembled WGS sequence"/>
</dbReference>
<dbReference type="Gene3D" id="2.60.40.1120">
    <property type="entry name" value="Carboxypeptidase-like, regulatory domain"/>
    <property type="match status" value="1"/>
</dbReference>
<dbReference type="NCBIfam" id="TIGR04057">
    <property type="entry name" value="SusC_RagA_signa"/>
    <property type="match status" value="1"/>
</dbReference>
<evidence type="ECO:0000256" key="1">
    <source>
        <dbReference type="ARBA" id="ARBA00004571"/>
    </source>
</evidence>
<dbReference type="Gene3D" id="2.40.170.20">
    <property type="entry name" value="TonB-dependent receptor, beta-barrel domain"/>
    <property type="match status" value="1"/>
</dbReference>
<dbReference type="InterPro" id="IPR012910">
    <property type="entry name" value="Plug_dom"/>
</dbReference>
<keyword evidence="3 7" id="KW-1134">Transmembrane beta strand</keyword>
<dbReference type="InterPro" id="IPR039426">
    <property type="entry name" value="TonB-dep_rcpt-like"/>
</dbReference>
<dbReference type="InterPro" id="IPR023997">
    <property type="entry name" value="TonB-dep_OMP_SusC/RagA_CS"/>
</dbReference>
<dbReference type="GO" id="GO:0009279">
    <property type="term" value="C:cell outer membrane"/>
    <property type="evidence" value="ECO:0007669"/>
    <property type="project" value="UniProtKB-SubCell"/>
</dbReference>
<comment type="subcellular location">
    <subcellularLocation>
        <location evidence="1 7">Cell outer membrane</location>
        <topology evidence="1 7">Multi-pass membrane protein</topology>
    </subcellularLocation>
</comment>